<evidence type="ECO:0000313" key="4">
    <source>
        <dbReference type="Proteomes" id="UP000701801"/>
    </source>
</evidence>
<feature type="transmembrane region" description="Helical" evidence="2">
    <location>
        <begin position="149"/>
        <end position="177"/>
    </location>
</feature>
<evidence type="ECO:0000256" key="1">
    <source>
        <dbReference type="SAM" id="MobiDB-lite"/>
    </source>
</evidence>
<gene>
    <name evidence="3" type="ORF">HYALB_00012880</name>
</gene>
<dbReference type="OrthoDB" id="201504at2759"/>
<dbReference type="EMBL" id="CAJVRM010000204">
    <property type="protein sequence ID" value="CAG8977089.1"/>
    <property type="molecule type" value="Genomic_DNA"/>
</dbReference>
<keyword evidence="2" id="KW-0812">Transmembrane</keyword>
<feature type="transmembrane region" description="Helical" evidence="2">
    <location>
        <begin position="189"/>
        <end position="205"/>
    </location>
</feature>
<keyword evidence="2" id="KW-1133">Transmembrane helix</keyword>
<dbReference type="Gene3D" id="1.20.120.1630">
    <property type="match status" value="1"/>
</dbReference>
<protein>
    <recommendedName>
        <fullName evidence="5">DUF1295-domain-containing protein</fullName>
    </recommendedName>
</protein>
<dbReference type="Proteomes" id="UP000701801">
    <property type="component" value="Unassembled WGS sequence"/>
</dbReference>
<sequence length="356" mass="41144">MALPVVKTLTECNNFQTTVLPYLPQLYDLPQQLLQSWNNPTELQNIYLATNPLITAAAFCLALAPVFLLISELNRNYSQVDRMWSILPTIYNTHYVVYAHMSGLSTERLDNLIAFSVVWSLRLTFNYLRKGGYSIGEILRKYISPPLFFVFNVTFISLAQSILLFLITTPTYVLLLASRFGNEMVSSDLVFSRVLMGLVLVEFFADQQQWNYQKAKTEYLKIAKVPYTYEQEDLDRGFVVTGLWSWSRHPNFAAEQAIWVVLYQWGCWTTHVLYNWTFAGAMCYLILFQASTWFTELITARKYPEYEEYQRRVGKFIPKLSTDLPGDFSEQKAKPKLDSEKSTAVKGRSGTKKSKK</sequence>
<dbReference type="PANTHER" id="PTHR32251:SF23">
    <property type="entry name" value="3-OXO-5-ALPHA-STEROID 4-DEHYDROGENASE (DUF1295)"/>
    <property type="match status" value="1"/>
</dbReference>
<keyword evidence="2" id="KW-0472">Membrane</keyword>
<evidence type="ECO:0000313" key="3">
    <source>
        <dbReference type="EMBL" id="CAG8977089.1"/>
    </source>
</evidence>
<organism evidence="3 4">
    <name type="scientific">Hymenoscyphus albidus</name>
    <dbReference type="NCBI Taxonomy" id="595503"/>
    <lineage>
        <taxon>Eukaryota</taxon>
        <taxon>Fungi</taxon>
        <taxon>Dikarya</taxon>
        <taxon>Ascomycota</taxon>
        <taxon>Pezizomycotina</taxon>
        <taxon>Leotiomycetes</taxon>
        <taxon>Helotiales</taxon>
        <taxon>Helotiaceae</taxon>
        <taxon>Hymenoscyphus</taxon>
    </lineage>
</organism>
<dbReference type="AlphaFoldDB" id="A0A9N9LKY4"/>
<accession>A0A9N9LKY4</accession>
<feature type="compositionally biased region" description="Basic and acidic residues" evidence="1">
    <location>
        <begin position="329"/>
        <end position="343"/>
    </location>
</feature>
<name>A0A9N9LKY4_9HELO</name>
<reference evidence="3" key="1">
    <citation type="submission" date="2021-07" db="EMBL/GenBank/DDBJ databases">
        <authorList>
            <person name="Durling M."/>
        </authorList>
    </citation>
    <scope>NUCLEOTIDE SEQUENCE</scope>
</reference>
<feature type="region of interest" description="Disordered" evidence="1">
    <location>
        <begin position="319"/>
        <end position="356"/>
    </location>
</feature>
<dbReference type="PANTHER" id="PTHR32251">
    <property type="entry name" value="3-OXO-5-ALPHA-STEROID 4-DEHYDROGENASE"/>
    <property type="match status" value="1"/>
</dbReference>
<comment type="caution">
    <text evidence="3">The sequence shown here is derived from an EMBL/GenBank/DDBJ whole genome shotgun (WGS) entry which is preliminary data.</text>
</comment>
<dbReference type="Pfam" id="PF06966">
    <property type="entry name" value="DUF1295"/>
    <property type="match status" value="1"/>
</dbReference>
<evidence type="ECO:0000256" key="2">
    <source>
        <dbReference type="SAM" id="Phobius"/>
    </source>
</evidence>
<keyword evidence="4" id="KW-1185">Reference proteome</keyword>
<dbReference type="GO" id="GO:0016020">
    <property type="term" value="C:membrane"/>
    <property type="evidence" value="ECO:0007669"/>
    <property type="project" value="TreeGrafter"/>
</dbReference>
<dbReference type="InterPro" id="IPR010721">
    <property type="entry name" value="UstE-like"/>
</dbReference>
<proteinExistence type="predicted"/>
<evidence type="ECO:0008006" key="5">
    <source>
        <dbReference type="Google" id="ProtNLM"/>
    </source>
</evidence>
<feature type="transmembrane region" description="Helical" evidence="2">
    <location>
        <begin position="46"/>
        <end position="70"/>
    </location>
</feature>